<dbReference type="InterPro" id="IPR052186">
    <property type="entry name" value="Hydantoin_racemase-like"/>
</dbReference>
<sequence length="249" mass="27782">MERKERLAKMKIKCIMPDKAMDRDTLNKREIMLKKVLAPDVEVSVDCIKHGPDELDCYTDEAFAASEMVKEAILAEKAGYNAIVTYCFSDIGLDAIRENVSVPVIGPFETTLSAAGMLCNRFTVITTEKRNVPRTYRRLMKNAIAREKLKTVKSLDIPIGELRTRPDAALLYLTKTCKEAIAEGADGIILGCLGMAMYSEEIKNKLNINIFNPALLAAAYAELCVRTAMTHSESNYPKFTNASNIRMED</sequence>
<keyword evidence="3" id="KW-1185">Reference proteome</keyword>
<reference evidence="3" key="1">
    <citation type="submission" date="2021-04" db="EMBL/GenBank/DDBJ databases">
        <title>A novel Synergistetes isolate from a pyrite-forming mixed culture.</title>
        <authorList>
            <person name="Bunk B."/>
            <person name="Sproer C."/>
            <person name="Spring S."/>
            <person name="Pester M."/>
        </authorList>
    </citation>
    <scope>NUCLEOTIDE SEQUENCE [LARGE SCALE GENOMIC DNA]</scope>
    <source>
        <strain evidence="3">J.5.4.2-T.3.5.2</strain>
    </source>
</reference>
<dbReference type="KEGG" id="aram:KAR29_10930"/>
<accession>A0A9Q7EUP3</accession>
<dbReference type="InterPro" id="IPR053714">
    <property type="entry name" value="Iso_Racemase_Enz_sf"/>
</dbReference>
<evidence type="ECO:0000256" key="1">
    <source>
        <dbReference type="ARBA" id="ARBA00038414"/>
    </source>
</evidence>
<dbReference type="Pfam" id="PF01177">
    <property type="entry name" value="Asp_Glu_race"/>
    <property type="match status" value="1"/>
</dbReference>
<evidence type="ECO:0000313" key="2">
    <source>
        <dbReference type="EMBL" id="QTX31838.1"/>
    </source>
</evidence>
<dbReference type="PANTHER" id="PTHR28047:SF5">
    <property type="entry name" value="PROTEIN DCG1"/>
    <property type="match status" value="1"/>
</dbReference>
<evidence type="ECO:0000313" key="3">
    <source>
        <dbReference type="Proteomes" id="UP000671879"/>
    </source>
</evidence>
<dbReference type="AlphaFoldDB" id="A0A9Q7EUP3"/>
<dbReference type="InterPro" id="IPR001920">
    <property type="entry name" value="Asp/Glu_race"/>
</dbReference>
<comment type="similarity">
    <text evidence="1">Belongs to the HyuE racemase family.</text>
</comment>
<dbReference type="SUPFAM" id="SSF53681">
    <property type="entry name" value="Aspartate/glutamate racemase"/>
    <property type="match status" value="1"/>
</dbReference>
<dbReference type="Proteomes" id="UP000671879">
    <property type="component" value="Chromosome"/>
</dbReference>
<organism evidence="2 3">
    <name type="scientific">Aminithiophilus ramosus</name>
    <dbReference type="NCBI Taxonomy" id="3029084"/>
    <lineage>
        <taxon>Bacteria</taxon>
        <taxon>Thermotogati</taxon>
        <taxon>Synergistota</taxon>
        <taxon>Synergistia</taxon>
        <taxon>Synergistales</taxon>
        <taxon>Aminithiophilaceae</taxon>
        <taxon>Aminithiophilus</taxon>
    </lineage>
</organism>
<dbReference type="EMBL" id="CP072943">
    <property type="protein sequence ID" value="QTX31838.1"/>
    <property type="molecule type" value="Genomic_DNA"/>
</dbReference>
<proteinExistence type="inferred from homology"/>
<name>A0A9Q7EUP3_9BACT</name>
<dbReference type="GO" id="GO:0047661">
    <property type="term" value="F:amino-acid racemase activity"/>
    <property type="evidence" value="ECO:0007669"/>
    <property type="project" value="InterPro"/>
</dbReference>
<dbReference type="InterPro" id="IPR015942">
    <property type="entry name" value="Asp/Glu/hydantoin_racemase"/>
</dbReference>
<dbReference type="RefSeq" id="WP_274373027.1">
    <property type="nucleotide sequence ID" value="NZ_CP072943.1"/>
</dbReference>
<gene>
    <name evidence="2" type="ORF">KAR29_10930</name>
</gene>
<dbReference type="PANTHER" id="PTHR28047">
    <property type="entry name" value="PROTEIN DCG1"/>
    <property type="match status" value="1"/>
</dbReference>
<protein>
    <submittedName>
        <fullName evidence="2">Aspartate/glutamate racemase family protein</fullName>
    </submittedName>
</protein>
<dbReference type="Gene3D" id="3.40.50.12500">
    <property type="match status" value="1"/>
</dbReference>